<sequence length="1589" mass="176335">MKKILVIAATLMIALTVSLGVMLKASAQTTTDYYKQYGAFDADKNSVKVDNWDRFIAAYQDESVTKIILIADITDTSKNGPHGPTNYKRQNSLEIDGQNHQLTLKKYHGLRTSEKATGFTEEKSGNPFSRSFFHMHDISIRQNLNGVAAAVGNYSSFAFVGASDVHASWGLEASKYEENMTKNWYFRFGNVTTAQDDNTDNAKGVARLVMAYGAAVSLYGKIDLSTSAENMYVGSLTVEDGTSWTGKTEHYNYATVWFAIDSPKDGTGHSQALTIGKDCQIELANPDHGRDYPAFYGHYGQAVIGENSQVKVNNKGVAWRFDQDKSRLTIKKGANLTLTSTGKGKVIQFGRGPLRSGKVSDCQLTIESGGALFVSGKTDGAGQLSLIDFTGGSLMVPFKGYEAKNCQIKVASGAIFDSQNQATGRHVQRHRTINLRNETNQLIFEDHQLKLWNVKTPVTNQADMILKPIKNLTFQGETSVKVSDDAKGDEALRKLQLKNYRRMTNIVGTIEDYDNDGLPNDLEKILGTDPLNPDTDGDGLTDGVEYHQTLTDPLKVDSDGNGIPDGDEDFDKDGIANLEEIKNGTSPAKADSDDDGLDDLKEKELGTDPLNPDTDGDGLSDGDEILLGLDPLKQKTDGKTLDSERKIGQELSRERINEQFYETNSLFIPKLQAKVAKVLDKHAEIEISDIDNFDNQRALLGSPIELKTDFETTDMTLAIELSESVLSMGEQYNKNLIICKYEGNTLKPLTTSYDGQVISADITSQGIYLVLDNITFLKNLGVDPKSIIDNKIAPRSAKQGLSVEEPKTSTMDNNGHYAAARQKSKVVPPPESNKINAEKVAKQIGRQSTITSGRADIVFVLDSTGSMSDEIANVKNNLGVFAQELLTTYNVQANFALVDYKDISVDGENSTVVVKNKLSNWYTDSDSFKQGLGSIVISGGGDAPESAIDALATAHKLDFRTNAEKFIILVTDATFKVGNRHGISDMEEMIGLLERDNMMTSVITSSNLKATYQELYEQTGGIYGNIYGNFSQELLKIADNIGENVNEGTWVLLKDFQAVRLDGEVGSRCDTDKDGLYDYEELGKKESLTIKPFITAMCLANNVSPDLYKGKDVVEVYNYTSNPVLPDTDFDGINDKKDREKINGNRFAGLMVDANGSSEYGINDAIPVEYKVNFRRFFTASNTSYHKDLSVLGSLLSSVVYKDRVLDVGEGVSFKGDIIKMLDCYGMSDTKRYQSKNKYGDDDISELGIGHRKIIYQGKEKEVIFVTVRGTNGTVKEWSSNFDVGADTKDYWDQNNPDWDNKHHHKGFDVTANRLNTYIKAYVKQYVSTSAEKVIYITGHSRGAAIANLLGAKYEDDSEYKTYTYTFAAPNTTQDKKNYKTIFNVINTDDIVPQMPLEDWGFTNYGKMKKISVAEKYEKTLSKNKNVSGTFEWLTGRDYNNDGGTKRTLNAFSKVATDRTAIYCKDYNRETLLISWLIPHEYDSYKNNLDKGWRLQRHIYKNNSGHIYQTLAFLMQDLAYLASKGDYKKQYEAYPILGNDVSRKYEAAKKSFIITSGFGNQVPIIGGMAHPHLPQTYYLIAKNNFVGLT</sequence>
<comment type="caution">
    <text evidence="8">The sequence shown here is derived from an EMBL/GenBank/DDBJ whole genome shotgun (WGS) entry which is preliminary data.</text>
</comment>
<name>A0A2A5S3F1_9LACT</name>
<protein>
    <recommendedName>
        <fullName evidence="7">VWFA domain-containing protein</fullName>
    </recommendedName>
</protein>
<keyword evidence="2" id="KW-0964">Secreted</keyword>
<dbReference type="InterPro" id="IPR002921">
    <property type="entry name" value="Fungal_lipase-type"/>
</dbReference>
<evidence type="ECO:0000313" key="9">
    <source>
        <dbReference type="Proteomes" id="UP000242246"/>
    </source>
</evidence>
<feature type="domain" description="VWFA" evidence="7">
    <location>
        <begin position="856"/>
        <end position="1041"/>
    </location>
</feature>
<evidence type="ECO:0000256" key="5">
    <source>
        <dbReference type="SAM" id="MobiDB-lite"/>
    </source>
</evidence>
<dbReference type="Pfam" id="PF25106">
    <property type="entry name" value="VWA_4"/>
    <property type="match status" value="1"/>
</dbReference>
<dbReference type="InterPro" id="IPR029058">
    <property type="entry name" value="AB_hydrolase_fold"/>
</dbReference>
<dbReference type="InterPro" id="IPR036465">
    <property type="entry name" value="vWFA_dom_sf"/>
</dbReference>
<keyword evidence="9" id="KW-1185">Reference proteome</keyword>
<dbReference type="Pfam" id="PF01764">
    <property type="entry name" value="Lipase_3"/>
    <property type="match status" value="1"/>
</dbReference>
<evidence type="ECO:0000259" key="7">
    <source>
        <dbReference type="PROSITE" id="PS50234"/>
    </source>
</evidence>
<dbReference type="InterPro" id="IPR002035">
    <property type="entry name" value="VWF_A"/>
</dbReference>
<dbReference type="Pfam" id="PF20585">
    <property type="entry name" value="Pectate_lyase_5"/>
    <property type="match status" value="1"/>
</dbReference>
<evidence type="ECO:0000256" key="1">
    <source>
        <dbReference type="ARBA" id="ARBA00004613"/>
    </source>
</evidence>
<feature type="signal peptide" evidence="6">
    <location>
        <begin position="1"/>
        <end position="27"/>
    </location>
</feature>
<dbReference type="OrthoDB" id="2236260at2"/>
<evidence type="ECO:0000256" key="2">
    <source>
        <dbReference type="ARBA" id="ARBA00022525"/>
    </source>
</evidence>
<dbReference type="InterPro" id="IPR028974">
    <property type="entry name" value="TSP_type-3_rpt"/>
</dbReference>
<feature type="compositionally biased region" description="Acidic residues" evidence="5">
    <location>
        <begin position="614"/>
        <end position="624"/>
    </location>
</feature>
<dbReference type="Proteomes" id="UP000242246">
    <property type="component" value="Unassembled WGS sequence"/>
</dbReference>
<evidence type="ECO:0000256" key="6">
    <source>
        <dbReference type="SAM" id="SignalP"/>
    </source>
</evidence>
<dbReference type="SUPFAM" id="SSF53474">
    <property type="entry name" value="alpha/beta-Hydrolases"/>
    <property type="match status" value="1"/>
</dbReference>
<dbReference type="CDD" id="cd00198">
    <property type="entry name" value="vWFA"/>
    <property type="match status" value="1"/>
</dbReference>
<feature type="chain" id="PRO_5012630791" description="VWFA domain-containing protein" evidence="6">
    <location>
        <begin position="28"/>
        <end position="1589"/>
    </location>
</feature>
<evidence type="ECO:0000256" key="4">
    <source>
        <dbReference type="ARBA" id="ARBA00022837"/>
    </source>
</evidence>
<dbReference type="InterPro" id="IPR053180">
    <property type="entry name" value="Ca-binding_acidic-repeat"/>
</dbReference>
<keyword evidence="4" id="KW-0106">Calcium</keyword>
<dbReference type="Gene3D" id="3.40.50.410">
    <property type="entry name" value="von Willebrand factor, type A domain"/>
    <property type="match status" value="1"/>
</dbReference>
<comment type="subcellular location">
    <subcellularLocation>
        <location evidence="1">Secreted</location>
    </subcellularLocation>
</comment>
<evidence type="ECO:0000256" key="3">
    <source>
        <dbReference type="ARBA" id="ARBA00022729"/>
    </source>
</evidence>
<dbReference type="RefSeq" id="WP_068162715.1">
    <property type="nucleotide sequence ID" value="NZ_JXJX01000002.1"/>
</dbReference>
<reference evidence="8 9" key="1">
    <citation type="submission" date="2014-12" db="EMBL/GenBank/DDBJ databases">
        <title>Draft genome sequences of 10 type strains of Lactococcus.</title>
        <authorList>
            <person name="Sun Z."/>
            <person name="Zhong Z."/>
            <person name="Liu W."/>
            <person name="Zhang W."/>
            <person name="Zhang H."/>
        </authorList>
    </citation>
    <scope>NUCLEOTIDE SEQUENCE [LARGE SCALE GENOMIC DNA]</scope>
    <source>
        <strain evidence="8 9">DSM 20686</strain>
    </source>
</reference>
<dbReference type="Gene3D" id="3.40.50.1820">
    <property type="entry name" value="alpha/beta hydrolase"/>
    <property type="match status" value="1"/>
</dbReference>
<dbReference type="EMBL" id="JXJX01000002">
    <property type="protein sequence ID" value="PCS07981.1"/>
    <property type="molecule type" value="Genomic_DNA"/>
</dbReference>
<proteinExistence type="predicted"/>
<dbReference type="GO" id="GO:0006629">
    <property type="term" value="P:lipid metabolic process"/>
    <property type="evidence" value="ECO:0007669"/>
    <property type="project" value="InterPro"/>
</dbReference>
<keyword evidence="3 6" id="KW-0732">Signal</keyword>
<dbReference type="PANTHER" id="PTHR37467:SF1">
    <property type="entry name" value="EXPORTED CALCIUM-BINDING GLYCOPROTEIN"/>
    <property type="match status" value="1"/>
</dbReference>
<dbReference type="InterPro" id="IPR056861">
    <property type="entry name" value="HMCN1-like_VWA"/>
</dbReference>
<feature type="region of interest" description="Disordered" evidence="5">
    <location>
        <begin position="524"/>
        <end position="624"/>
    </location>
</feature>
<accession>A0A2A5S3F1</accession>
<dbReference type="SUPFAM" id="SSF103647">
    <property type="entry name" value="TSP type-3 repeat"/>
    <property type="match status" value="1"/>
</dbReference>
<gene>
    <name evidence="8" type="ORF">RU87_GL000718</name>
</gene>
<dbReference type="InterPro" id="IPR046776">
    <property type="entry name" value="Pectate_lyase_5"/>
</dbReference>
<dbReference type="Gene3D" id="4.10.1080.10">
    <property type="entry name" value="TSP type-3 repeat"/>
    <property type="match status" value="1"/>
</dbReference>
<dbReference type="GO" id="GO:0005509">
    <property type="term" value="F:calcium ion binding"/>
    <property type="evidence" value="ECO:0007669"/>
    <property type="project" value="InterPro"/>
</dbReference>
<dbReference type="InterPro" id="IPR059100">
    <property type="entry name" value="TSP3_bac"/>
</dbReference>
<dbReference type="Pfam" id="PF18884">
    <property type="entry name" value="TSP3_bac"/>
    <property type="match status" value="4"/>
</dbReference>
<evidence type="ECO:0000313" key="8">
    <source>
        <dbReference type="EMBL" id="PCS07981.1"/>
    </source>
</evidence>
<dbReference type="SMART" id="SM00327">
    <property type="entry name" value="VWA"/>
    <property type="match status" value="1"/>
</dbReference>
<dbReference type="STRING" id="1348632.GCA_001591745_01084"/>
<organism evidence="8 9">
    <name type="scientific">Pseudolactococcus plantarum</name>
    <dbReference type="NCBI Taxonomy" id="1365"/>
    <lineage>
        <taxon>Bacteria</taxon>
        <taxon>Bacillati</taxon>
        <taxon>Bacillota</taxon>
        <taxon>Bacilli</taxon>
        <taxon>Lactobacillales</taxon>
        <taxon>Streptococcaceae</taxon>
        <taxon>Pseudolactococcus</taxon>
    </lineage>
</organism>
<dbReference type="PROSITE" id="PS50234">
    <property type="entry name" value="VWFA"/>
    <property type="match status" value="1"/>
</dbReference>
<dbReference type="PANTHER" id="PTHR37467">
    <property type="entry name" value="EXPORTED CALCIUM-BINDING GLYCOPROTEIN-RELATED"/>
    <property type="match status" value="1"/>
</dbReference>
<dbReference type="SUPFAM" id="SSF53300">
    <property type="entry name" value="vWA-like"/>
    <property type="match status" value="1"/>
</dbReference>